<proteinExistence type="predicted"/>
<name>A0ACB7TFB3_HYAAI</name>
<gene>
    <name evidence="1" type="ORF">HPB50_009822</name>
</gene>
<accession>A0ACB7TFB3</accession>
<evidence type="ECO:0000313" key="2">
    <source>
        <dbReference type="Proteomes" id="UP000821845"/>
    </source>
</evidence>
<dbReference type="EMBL" id="CM023481">
    <property type="protein sequence ID" value="KAH6945763.1"/>
    <property type="molecule type" value="Genomic_DNA"/>
</dbReference>
<organism evidence="1 2">
    <name type="scientific">Hyalomma asiaticum</name>
    <name type="common">Tick</name>
    <dbReference type="NCBI Taxonomy" id="266040"/>
    <lineage>
        <taxon>Eukaryota</taxon>
        <taxon>Metazoa</taxon>
        <taxon>Ecdysozoa</taxon>
        <taxon>Arthropoda</taxon>
        <taxon>Chelicerata</taxon>
        <taxon>Arachnida</taxon>
        <taxon>Acari</taxon>
        <taxon>Parasitiformes</taxon>
        <taxon>Ixodida</taxon>
        <taxon>Ixodoidea</taxon>
        <taxon>Ixodidae</taxon>
        <taxon>Hyalomminae</taxon>
        <taxon>Hyalomma</taxon>
    </lineage>
</organism>
<sequence>MPTLLNKQPLDPTYYSGLTGPERLRYAEKVEMCDRIDPFTLRPDTSSDVNVFPDICYGDIANYLVFSANYLTLEEMKAFKSTEAHNYFTSGWVKGLLAKQLQDDKVLLLCEKALERKAMGNCFKSMSSSEDTITLRSNEDTRDPSAERIVLPHPDQEPASELVYYVTPNAKRRPCELSEEEQVMIAGRISLIQQLPKGTYDHSEKDRECAICMAEFAVGNAIRFLPCMHIYHVACIDDWLMRSFTCPSCMRPVGMALLTTSQNI</sequence>
<dbReference type="Proteomes" id="UP000821845">
    <property type="component" value="Chromosome 1"/>
</dbReference>
<reference evidence="1" key="1">
    <citation type="submission" date="2020-05" db="EMBL/GenBank/DDBJ databases">
        <title>Large-scale comparative analyses of tick genomes elucidate their genetic diversity and vector capacities.</title>
        <authorList>
            <person name="Jia N."/>
            <person name="Wang J."/>
            <person name="Shi W."/>
            <person name="Du L."/>
            <person name="Sun Y."/>
            <person name="Zhan W."/>
            <person name="Jiang J."/>
            <person name="Wang Q."/>
            <person name="Zhang B."/>
            <person name="Ji P."/>
            <person name="Sakyi L.B."/>
            <person name="Cui X."/>
            <person name="Yuan T."/>
            <person name="Jiang B."/>
            <person name="Yang W."/>
            <person name="Lam T.T.-Y."/>
            <person name="Chang Q."/>
            <person name="Ding S."/>
            <person name="Wang X."/>
            <person name="Zhu J."/>
            <person name="Ruan X."/>
            <person name="Zhao L."/>
            <person name="Wei J."/>
            <person name="Que T."/>
            <person name="Du C."/>
            <person name="Cheng J."/>
            <person name="Dai P."/>
            <person name="Han X."/>
            <person name="Huang E."/>
            <person name="Gao Y."/>
            <person name="Liu J."/>
            <person name="Shao H."/>
            <person name="Ye R."/>
            <person name="Li L."/>
            <person name="Wei W."/>
            <person name="Wang X."/>
            <person name="Wang C."/>
            <person name="Yang T."/>
            <person name="Huo Q."/>
            <person name="Li W."/>
            <person name="Guo W."/>
            <person name="Chen H."/>
            <person name="Zhou L."/>
            <person name="Ni X."/>
            <person name="Tian J."/>
            <person name="Zhou Y."/>
            <person name="Sheng Y."/>
            <person name="Liu T."/>
            <person name="Pan Y."/>
            <person name="Xia L."/>
            <person name="Li J."/>
            <person name="Zhao F."/>
            <person name="Cao W."/>
        </authorList>
    </citation>
    <scope>NUCLEOTIDE SEQUENCE</scope>
    <source>
        <strain evidence="1">Hyas-2018</strain>
    </source>
</reference>
<keyword evidence="2" id="KW-1185">Reference proteome</keyword>
<evidence type="ECO:0000313" key="1">
    <source>
        <dbReference type="EMBL" id="KAH6945763.1"/>
    </source>
</evidence>
<protein>
    <submittedName>
        <fullName evidence="1">Uncharacterized protein</fullName>
    </submittedName>
</protein>
<comment type="caution">
    <text evidence="1">The sequence shown here is derived from an EMBL/GenBank/DDBJ whole genome shotgun (WGS) entry which is preliminary data.</text>
</comment>